<feature type="domain" description="BTB" evidence="1">
    <location>
        <begin position="100"/>
        <end position="156"/>
    </location>
</feature>
<dbReference type="CDD" id="cd18186">
    <property type="entry name" value="BTB_POZ_ZBTB_KLHL-like"/>
    <property type="match status" value="1"/>
</dbReference>
<dbReference type="Gene3D" id="3.30.710.10">
    <property type="entry name" value="Potassium Channel Kv1.1, Chain A"/>
    <property type="match status" value="1"/>
</dbReference>
<dbReference type="Pfam" id="PF00651">
    <property type="entry name" value="BTB"/>
    <property type="match status" value="1"/>
</dbReference>
<dbReference type="OrthoDB" id="298084at2759"/>
<dbReference type="Proteomes" id="UP001153678">
    <property type="component" value="Unassembled WGS sequence"/>
</dbReference>
<dbReference type="InterPro" id="IPR000210">
    <property type="entry name" value="BTB/POZ_dom"/>
</dbReference>
<organism evidence="3 4">
    <name type="scientific">Funneliformis geosporum</name>
    <dbReference type="NCBI Taxonomy" id="1117311"/>
    <lineage>
        <taxon>Eukaryota</taxon>
        <taxon>Fungi</taxon>
        <taxon>Fungi incertae sedis</taxon>
        <taxon>Mucoromycota</taxon>
        <taxon>Glomeromycotina</taxon>
        <taxon>Glomeromycetes</taxon>
        <taxon>Glomerales</taxon>
        <taxon>Glomeraceae</taxon>
        <taxon>Funneliformis</taxon>
    </lineage>
</organism>
<proteinExistence type="predicted"/>
<evidence type="ECO:0000259" key="1">
    <source>
        <dbReference type="PROSITE" id="PS50097"/>
    </source>
</evidence>
<evidence type="ECO:0000259" key="2">
    <source>
        <dbReference type="PROSITE" id="PS51886"/>
    </source>
</evidence>
<evidence type="ECO:0000313" key="3">
    <source>
        <dbReference type="EMBL" id="CAI2168358.1"/>
    </source>
</evidence>
<dbReference type="SMART" id="SM00875">
    <property type="entry name" value="BACK"/>
    <property type="match status" value="1"/>
</dbReference>
<sequence>MGLQILEKIIEKFIPLIRFTKNIPSEPFCKLRPFKAAIPHEVYKRIDSICHKEIFRKEPTLPPRFSTRKPSYFTVVLSQAIFHSGLSKDLTLLLKKPDEFNMIIQVGEDAREFRVHSVILQARSPYFKSIFSYNTIMRKDDVFMFNIPNITSTVFELSNENILWLIIASDEFLLQELFNFVLDHLIENLANWIHQNIVFVLNNTFRLAVCKKLIDYCLERICEYPQTLIASKNFSSLDKDILFHLLKRDDLKIEEIDAWNFLIKWCNENTPGLGIENVDSTKWSQENLEAFKKTISQFIPIIRFVEISSDDFFDKVRPYKAVIPHNIYEEVAEFYFKNTLPKSTMSQPRSINTEFEIESKLIRSSLGYMIAQWIEKENAENLFLKKKYKFKLLYRGSRDGISIEAFRTKCNNHGPCLVLAKERLSSKIYGGYNPLDFVQDCSKKRFYKTSESFIFLLEDTNVIISRVVDTSRAIVEKKDYGFNFGESFYMGDKSIYLNYNGSYDEKVIDKSMNTTFLPEEIEIFRIL</sequence>
<protein>
    <submittedName>
        <fullName evidence="3">5855_t:CDS:1</fullName>
    </submittedName>
</protein>
<dbReference type="SUPFAM" id="SSF54695">
    <property type="entry name" value="POZ domain"/>
    <property type="match status" value="1"/>
</dbReference>
<dbReference type="PROSITE" id="PS51886">
    <property type="entry name" value="TLDC"/>
    <property type="match status" value="1"/>
</dbReference>
<dbReference type="AlphaFoldDB" id="A0A9W4WKB8"/>
<dbReference type="InterPro" id="IPR006571">
    <property type="entry name" value="TLDc_dom"/>
</dbReference>
<dbReference type="InterPro" id="IPR011333">
    <property type="entry name" value="SKP1/BTB/POZ_sf"/>
</dbReference>
<comment type="caution">
    <text evidence="3">The sequence shown here is derived from an EMBL/GenBank/DDBJ whole genome shotgun (WGS) entry which is preliminary data.</text>
</comment>
<reference evidence="3" key="1">
    <citation type="submission" date="2022-08" db="EMBL/GenBank/DDBJ databases">
        <authorList>
            <person name="Kallberg Y."/>
            <person name="Tangrot J."/>
            <person name="Rosling A."/>
        </authorList>
    </citation>
    <scope>NUCLEOTIDE SEQUENCE</scope>
    <source>
        <strain evidence="3">Wild A</strain>
    </source>
</reference>
<gene>
    <name evidence="3" type="ORF">FWILDA_LOCUS3543</name>
</gene>
<dbReference type="Pfam" id="PF07534">
    <property type="entry name" value="TLD"/>
    <property type="match status" value="1"/>
</dbReference>
<name>A0A9W4WKB8_9GLOM</name>
<accession>A0A9W4WKB8</accession>
<dbReference type="PANTHER" id="PTHR45774">
    <property type="entry name" value="BTB/POZ DOMAIN-CONTAINING"/>
    <property type="match status" value="1"/>
</dbReference>
<dbReference type="PROSITE" id="PS50097">
    <property type="entry name" value="BTB"/>
    <property type="match status" value="1"/>
</dbReference>
<keyword evidence="4" id="KW-1185">Reference proteome</keyword>
<evidence type="ECO:0000313" key="4">
    <source>
        <dbReference type="Proteomes" id="UP001153678"/>
    </source>
</evidence>
<dbReference type="InterPro" id="IPR011705">
    <property type="entry name" value="BACK"/>
</dbReference>
<dbReference type="EMBL" id="CAMKVN010000476">
    <property type="protein sequence ID" value="CAI2168358.1"/>
    <property type="molecule type" value="Genomic_DNA"/>
</dbReference>
<feature type="domain" description="TLDc" evidence="2">
    <location>
        <begin position="360"/>
        <end position="527"/>
    </location>
</feature>
<dbReference type="Pfam" id="PF07707">
    <property type="entry name" value="BACK"/>
    <property type="match status" value="1"/>
</dbReference>
<dbReference type="Gene3D" id="1.25.40.420">
    <property type="match status" value="1"/>
</dbReference>
<dbReference type="PANTHER" id="PTHR45774:SF3">
    <property type="entry name" value="BTB (POZ) DOMAIN-CONTAINING 2B-RELATED"/>
    <property type="match status" value="1"/>
</dbReference>